<dbReference type="Gene3D" id="3.20.10.10">
    <property type="entry name" value="D-amino Acid Aminotransferase, subunit A, domain 2"/>
    <property type="match status" value="1"/>
</dbReference>
<sequence>MWRTAVRLQDGIVKQCYFHTKDKAVAENIRSLTSAGSTTFRHADIQKNTVPFQEPTFDLEGLKFGQVFTDHLFIAEHTEGEGWGRPQIRPFSQGITVHPAAQVLHYGMCCFEGMKAYLGVDGRGRLFRPDLNMQRMYRSSRRLMLADYDPGELLECLKELLRVDRQWLPEREGYSLYVRPFMFSSAHTLGVGRPTRSTLAITLSPVGPYFATGLTPIQLFLSEEHVRAWPGGVGDCKVGSNYAPTILPQAEAHRKHGTPQVLYTLPAGDGSDPESSVISESGAMNCFFLLDKADGSGQILTTPPLDGTILPGVTRDSILALARAWNDVEVSETYLTIREIKQAFKEGRLREIFGCGTACIVQPVNALIRANGDVIAAPFDASSTSSMTARMTRALTDIQHARVPSGWSVPFDEAKIADKELFRAEA</sequence>
<keyword evidence="5 10" id="KW-0808">Transferase</keyword>
<evidence type="ECO:0000256" key="4">
    <source>
        <dbReference type="ARBA" id="ARBA00022605"/>
    </source>
</evidence>
<dbReference type="EMBL" id="JALJOT010000011">
    <property type="protein sequence ID" value="KAK9905448.1"/>
    <property type="molecule type" value="Genomic_DNA"/>
</dbReference>
<dbReference type="Proteomes" id="UP001491310">
    <property type="component" value="Unassembled WGS sequence"/>
</dbReference>
<evidence type="ECO:0000256" key="7">
    <source>
        <dbReference type="ARBA" id="ARBA00023304"/>
    </source>
</evidence>
<evidence type="ECO:0000256" key="6">
    <source>
        <dbReference type="ARBA" id="ARBA00022898"/>
    </source>
</evidence>
<name>A0ABR2YH10_9CHLO</name>
<comment type="catalytic activity">
    <reaction evidence="10">
        <text>L-isoleucine + 2-oxoglutarate = (S)-3-methyl-2-oxopentanoate + L-glutamate</text>
        <dbReference type="Rhea" id="RHEA:24801"/>
        <dbReference type="ChEBI" id="CHEBI:16810"/>
        <dbReference type="ChEBI" id="CHEBI:29985"/>
        <dbReference type="ChEBI" id="CHEBI:35146"/>
        <dbReference type="ChEBI" id="CHEBI:58045"/>
        <dbReference type="EC" id="2.6.1.42"/>
    </reaction>
</comment>
<keyword evidence="4 10" id="KW-0028">Amino-acid biosynthesis</keyword>
<keyword evidence="12" id="KW-1185">Reference proteome</keyword>
<evidence type="ECO:0000256" key="1">
    <source>
        <dbReference type="ARBA" id="ARBA00001933"/>
    </source>
</evidence>
<organism evidence="11 12">
    <name type="scientific">Coccomyxa subellipsoidea</name>
    <dbReference type="NCBI Taxonomy" id="248742"/>
    <lineage>
        <taxon>Eukaryota</taxon>
        <taxon>Viridiplantae</taxon>
        <taxon>Chlorophyta</taxon>
        <taxon>core chlorophytes</taxon>
        <taxon>Trebouxiophyceae</taxon>
        <taxon>Trebouxiophyceae incertae sedis</taxon>
        <taxon>Coccomyxaceae</taxon>
        <taxon>Coccomyxa</taxon>
    </lineage>
</organism>
<dbReference type="PANTHER" id="PTHR11825:SF44">
    <property type="entry name" value="BRANCHED-CHAIN-AMINO-ACID AMINOTRANSFERASE"/>
    <property type="match status" value="1"/>
</dbReference>
<dbReference type="EC" id="2.6.1.42" evidence="10"/>
<comment type="catalytic activity">
    <reaction evidence="10">
        <text>L-leucine + 2-oxoglutarate = 4-methyl-2-oxopentanoate + L-glutamate</text>
        <dbReference type="Rhea" id="RHEA:18321"/>
        <dbReference type="ChEBI" id="CHEBI:16810"/>
        <dbReference type="ChEBI" id="CHEBI:17865"/>
        <dbReference type="ChEBI" id="CHEBI:29985"/>
        <dbReference type="ChEBI" id="CHEBI:57427"/>
        <dbReference type="EC" id="2.6.1.42"/>
    </reaction>
</comment>
<evidence type="ECO:0000313" key="11">
    <source>
        <dbReference type="EMBL" id="KAK9905448.1"/>
    </source>
</evidence>
<comment type="similarity">
    <text evidence="2 8">Belongs to the class-IV pyridoxal-phosphate-dependent aminotransferase family.</text>
</comment>
<evidence type="ECO:0000256" key="8">
    <source>
        <dbReference type="RuleBase" id="RU004106"/>
    </source>
</evidence>
<dbReference type="PROSITE" id="PS00770">
    <property type="entry name" value="AA_TRANSFER_CLASS_4"/>
    <property type="match status" value="1"/>
</dbReference>
<dbReference type="Gene3D" id="3.30.470.10">
    <property type="match status" value="1"/>
</dbReference>
<dbReference type="InterPro" id="IPR033939">
    <property type="entry name" value="BCAT_family"/>
</dbReference>
<dbReference type="InterPro" id="IPR001544">
    <property type="entry name" value="Aminotrans_IV"/>
</dbReference>
<comment type="caution">
    <text evidence="11">The sequence shown here is derived from an EMBL/GenBank/DDBJ whole genome shotgun (WGS) entry which is preliminary data.</text>
</comment>
<dbReference type="PIRSF" id="PIRSF006468">
    <property type="entry name" value="BCAT1"/>
    <property type="match status" value="1"/>
</dbReference>
<dbReference type="NCBIfam" id="TIGR01123">
    <property type="entry name" value="ilvE_II"/>
    <property type="match status" value="1"/>
</dbReference>
<keyword evidence="6 9" id="KW-0663">Pyridoxal phosphate</keyword>
<comment type="cofactor">
    <cofactor evidence="1 9">
        <name>pyridoxal 5'-phosphate</name>
        <dbReference type="ChEBI" id="CHEBI:597326"/>
    </cofactor>
</comment>
<proteinExistence type="inferred from homology"/>
<evidence type="ECO:0000256" key="3">
    <source>
        <dbReference type="ARBA" id="ARBA00022576"/>
    </source>
</evidence>
<evidence type="ECO:0000256" key="5">
    <source>
        <dbReference type="ARBA" id="ARBA00022679"/>
    </source>
</evidence>
<keyword evidence="7 10" id="KW-0100">Branched-chain amino acid biosynthesis</keyword>
<evidence type="ECO:0000256" key="10">
    <source>
        <dbReference type="RuleBase" id="RU004517"/>
    </source>
</evidence>
<dbReference type="InterPro" id="IPR005786">
    <property type="entry name" value="B_amino_transII"/>
</dbReference>
<gene>
    <name evidence="11" type="ORF">WJX75_000034</name>
</gene>
<protein>
    <recommendedName>
        <fullName evidence="10">Branched-chain-amino-acid aminotransferase</fullName>
        <ecNumber evidence="10">2.6.1.42</ecNumber>
    </recommendedName>
</protein>
<dbReference type="CDD" id="cd01557">
    <property type="entry name" value="BCAT_beta_family"/>
    <property type="match status" value="1"/>
</dbReference>
<dbReference type="InterPro" id="IPR018300">
    <property type="entry name" value="Aminotrans_IV_CS"/>
</dbReference>
<comment type="catalytic activity">
    <reaction evidence="10">
        <text>L-valine + 2-oxoglutarate = 3-methyl-2-oxobutanoate + L-glutamate</text>
        <dbReference type="Rhea" id="RHEA:24813"/>
        <dbReference type="ChEBI" id="CHEBI:11851"/>
        <dbReference type="ChEBI" id="CHEBI:16810"/>
        <dbReference type="ChEBI" id="CHEBI:29985"/>
        <dbReference type="ChEBI" id="CHEBI:57762"/>
        <dbReference type="EC" id="2.6.1.42"/>
    </reaction>
</comment>
<keyword evidence="3 10" id="KW-0032">Aminotransferase</keyword>
<evidence type="ECO:0000256" key="9">
    <source>
        <dbReference type="RuleBase" id="RU004516"/>
    </source>
</evidence>
<dbReference type="InterPro" id="IPR036038">
    <property type="entry name" value="Aminotransferase-like"/>
</dbReference>
<evidence type="ECO:0000256" key="2">
    <source>
        <dbReference type="ARBA" id="ARBA00009320"/>
    </source>
</evidence>
<dbReference type="SUPFAM" id="SSF56752">
    <property type="entry name" value="D-aminoacid aminotransferase-like PLP-dependent enzymes"/>
    <property type="match status" value="1"/>
</dbReference>
<dbReference type="InterPro" id="IPR043131">
    <property type="entry name" value="BCAT-like_N"/>
</dbReference>
<dbReference type="NCBIfam" id="NF009897">
    <property type="entry name" value="PRK13357.1"/>
    <property type="match status" value="1"/>
</dbReference>
<evidence type="ECO:0000313" key="12">
    <source>
        <dbReference type="Proteomes" id="UP001491310"/>
    </source>
</evidence>
<dbReference type="Pfam" id="PF01063">
    <property type="entry name" value="Aminotran_4"/>
    <property type="match status" value="1"/>
</dbReference>
<dbReference type="PANTHER" id="PTHR11825">
    <property type="entry name" value="SUBGROUP IIII AMINOTRANSFERASE"/>
    <property type="match status" value="1"/>
</dbReference>
<reference evidence="11 12" key="1">
    <citation type="journal article" date="2024" name="Nat. Commun.">
        <title>Phylogenomics reveals the evolutionary origins of lichenization in chlorophyte algae.</title>
        <authorList>
            <person name="Puginier C."/>
            <person name="Libourel C."/>
            <person name="Otte J."/>
            <person name="Skaloud P."/>
            <person name="Haon M."/>
            <person name="Grisel S."/>
            <person name="Petersen M."/>
            <person name="Berrin J.G."/>
            <person name="Delaux P.M."/>
            <person name="Dal Grande F."/>
            <person name="Keller J."/>
        </authorList>
    </citation>
    <scope>NUCLEOTIDE SEQUENCE [LARGE SCALE GENOMIC DNA]</scope>
    <source>
        <strain evidence="11 12">SAG 216-7</strain>
    </source>
</reference>
<accession>A0ABR2YH10</accession>
<dbReference type="InterPro" id="IPR043132">
    <property type="entry name" value="BCAT-like_C"/>
</dbReference>